<evidence type="ECO:0000313" key="4">
    <source>
        <dbReference type="Proteomes" id="UP001139971"/>
    </source>
</evidence>
<feature type="signal peptide" evidence="1">
    <location>
        <begin position="1"/>
        <end position="15"/>
    </location>
</feature>
<dbReference type="PANTHER" id="PTHR12147">
    <property type="entry name" value="METALLOPEPTIDASE M28 FAMILY MEMBER"/>
    <property type="match status" value="1"/>
</dbReference>
<feature type="domain" description="Peptidase M28" evidence="2">
    <location>
        <begin position="224"/>
        <end position="414"/>
    </location>
</feature>
<keyword evidence="4" id="KW-1185">Reference proteome</keyword>
<feature type="chain" id="PRO_5040898260" evidence="1">
    <location>
        <begin position="16"/>
        <end position="436"/>
    </location>
</feature>
<organism evidence="3 4">
    <name type="scientific">Tahibacter soli</name>
    <dbReference type="NCBI Taxonomy" id="2983605"/>
    <lineage>
        <taxon>Bacteria</taxon>
        <taxon>Pseudomonadati</taxon>
        <taxon>Pseudomonadota</taxon>
        <taxon>Gammaproteobacteria</taxon>
        <taxon>Lysobacterales</taxon>
        <taxon>Rhodanobacteraceae</taxon>
        <taxon>Tahibacter</taxon>
    </lineage>
</organism>
<evidence type="ECO:0000259" key="2">
    <source>
        <dbReference type="Pfam" id="PF04389"/>
    </source>
</evidence>
<dbReference type="EMBL" id="JAOVZO020000020">
    <property type="protein sequence ID" value="MDC8015670.1"/>
    <property type="molecule type" value="Genomic_DNA"/>
</dbReference>
<proteinExistence type="predicted"/>
<name>A0A9X3YQJ7_9GAMM</name>
<evidence type="ECO:0000256" key="1">
    <source>
        <dbReference type="SAM" id="SignalP"/>
    </source>
</evidence>
<dbReference type="InterPro" id="IPR045175">
    <property type="entry name" value="M28_fam"/>
</dbReference>
<comment type="caution">
    <text evidence="3">The sequence shown here is derived from an EMBL/GenBank/DDBJ whole genome shotgun (WGS) entry which is preliminary data.</text>
</comment>
<accession>A0A9X3YQJ7</accession>
<dbReference type="InterPro" id="IPR007484">
    <property type="entry name" value="Peptidase_M28"/>
</dbReference>
<protein>
    <submittedName>
        <fullName evidence="3">M28 family peptidase</fullName>
    </submittedName>
</protein>
<keyword evidence="1" id="KW-0732">Signal</keyword>
<evidence type="ECO:0000313" key="3">
    <source>
        <dbReference type="EMBL" id="MDC8015670.1"/>
    </source>
</evidence>
<dbReference type="Pfam" id="PF04389">
    <property type="entry name" value="Peptidase_M28"/>
    <property type="match status" value="1"/>
</dbReference>
<gene>
    <name evidence="3" type="ORF">OD750_024350</name>
</gene>
<dbReference type="RefSeq" id="WP_263541221.1">
    <property type="nucleotide sequence ID" value="NZ_JAOVZO020000020.1"/>
</dbReference>
<dbReference type="AlphaFoldDB" id="A0A9X3YQJ7"/>
<reference evidence="3" key="1">
    <citation type="submission" date="2023-02" db="EMBL/GenBank/DDBJ databases">
        <title>Tahibacter soli sp. nov. isolated from soil.</title>
        <authorList>
            <person name="Baek J.H."/>
            <person name="Lee J.K."/>
            <person name="Choi D.G."/>
            <person name="Jeon C.O."/>
        </authorList>
    </citation>
    <scope>NUCLEOTIDE SEQUENCE</scope>
    <source>
        <strain evidence="3">BL</strain>
    </source>
</reference>
<dbReference type="SUPFAM" id="SSF53187">
    <property type="entry name" value="Zn-dependent exopeptidases"/>
    <property type="match status" value="1"/>
</dbReference>
<dbReference type="GO" id="GO:0008235">
    <property type="term" value="F:metalloexopeptidase activity"/>
    <property type="evidence" value="ECO:0007669"/>
    <property type="project" value="InterPro"/>
</dbReference>
<dbReference type="Proteomes" id="UP001139971">
    <property type="component" value="Unassembled WGS sequence"/>
</dbReference>
<sequence length="436" mass="46625">MLAALALMLSIPAAAKGDHAAVVDISTADIAQVEALKHGAGVRWWLELGDRLLIAGDREPMLRLARKRDVLGEIADVAPSQFALRARGCKEHAVEAGKLIARGGRWELRRLGANEKMPSFAGDAENEWRAIEPNTVVAQQFRLSGIAPAPRVASVQAVVDAIDAQRWFGDVTTLAGWSRSSYGTTSLTQARDWIGNRFSSLGLTVTKPAFSMPGSGGGTISRTNVVGTWTGTTLPNEWIVVGGHYDSRNTNLSSTTNAPGAEDNATGCAGVIELARVLVANRPQRSVLFMCYAGEEQNLYGSAAHVSQLRQSGNLAKVKSVVIMDMIGYSADNRLNADVETYSRYNTYLQKFGAAAATYVPALNVTLSTNPFGSDHMPYLQANKQAVLAIESDYDIYPHYHKSTDLPANIGPNAHAMGSAILKMNAAVIAGEAGLN</sequence>
<dbReference type="Gene3D" id="3.40.630.10">
    <property type="entry name" value="Zn peptidases"/>
    <property type="match status" value="1"/>
</dbReference>
<dbReference type="PANTHER" id="PTHR12147:SF26">
    <property type="entry name" value="PEPTIDASE M28 DOMAIN-CONTAINING PROTEIN"/>
    <property type="match status" value="1"/>
</dbReference>
<dbReference type="GO" id="GO:0006508">
    <property type="term" value="P:proteolysis"/>
    <property type="evidence" value="ECO:0007669"/>
    <property type="project" value="InterPro"/>
</dbReference>